<sequence>MVNSPGRQRRRPIRSNTIIVRVSTVHASRRSRNAAARSNRRREAAEQADIDEAIQLGRRLGIILPQTATGIQAAPPSNTENRQEPLFGSYFDADIRDEWADSPIATHAEYFRLRRYAERRETIAQQWAELDNEAPTLTYTTSKAHQTGQPLLPILPPT</sequence>
<gene>
    <name evidence="1" type="ORF">PSTT_04661</name>
</gene>
<evidence type="ECO:0000313" key="2">
    <source>
        <dbReference type="Proteomes" id="UP000239156"/>
    </source>
</evidence>
<protein>
    <submittedName>
        <fullName evidence="1">Uncharacterized protein</fullName>
    </submittedName>
</protein>
<dbReference type="AlphaFoldDB" id="A0A2S4VS48"/>
<accession>A0A2S4VS48</accession>
<reference evidence="1" key="1">
    <citation type="submission" date="2017-12" db="EMBL/GenBank/DDBJ databases">
        <title>Gene loss provides genomic basis for host adaptation in cereal stripe rust fungi.</title>
        <authorList>
            <person name="Xia C."/>
        </authorList>
    </citation>
    <scope>NUCLEOTIDE SEQUENCE [LARGE SCALE GENOMIC DNA]</scope>
    <source>
        <strain evidence="1">93-210</strain>
    </source>
</reference>
<dbReference type="Proteomes" id="UP000239156">
    <property type="component" value="Unassembled WGS sequence"/>
</dbReference>
<evidence type="ECO:0000313" key="1">
    <source>
        <dbReference type="EMBL" id="POW12354.1"/>
    </source>
</evidence>
<organism evidence="1 2">
    <name type="scientific">Puccinia striiformis</name>
    <dbReference type="NCBI Taxonomy" id="27350"/>
    <lineage>
        <taxon>Eukaryota</taxon>
        <taxon>Fungi</taxon>
        <taxon>Dikarya</taxon>
        <taxon>Basidiomycota</taxon>
        <taxon>Pucciniomycotina</taxon>
        <taxon>Pucciniomycetes</taxon>
        <taxon>Pucciniales</taxon>
        <taxon>Pucciniaceae</taxon>
        <taxon>Puccinia</taxon>
    </lineage>
</organism>
<name>A0A2S4VS48_9BASI</name>
<dbReference type="EMBL" id="PKSL01000032">
    <property type="protein sequence ID" value="POW12354.1"/>
    <property type="molecule type" value="Genomic_DNA"/>
</dbReference>
<dbReference type="VEuPathDB" id="FungiDB:PSHT_14773"/>
<keyword evidence="2" id="KW-1185">Reference proteome</keyword>
<dbReference type="VEuPathDB" id="FungiDB:PSTT_04661"/>
<comment type="caution">
    <text evidence="1">The sequence shown here is derived from an EMBL/GenBank/DDBJ whole genome shotgun (WGS) entry which is preliminary data.</text>
</comment>
<proteinExistence type="predicted"/>